<dbReference type="Gene3D" id="1.10.1200.270">
    <property type="entry name" value="Methyltransferase, alpha-helical capping domain"/>
    <property type="match status" value="1"/>
</dbReference>
<sequence>MVEDEGMLLASSAAAVVTMNGSGEGNTSYDNNSNFQRAIASVTRKARRDMAAALYRAPGRPASLAIADMGCATGPNAQLMVSDAVDAVLAESKGGGDEEAPQLHVSLDDLPANDFNAVFRLLPSSPLTGTGCLVSAWPGSFYRRVFPEASLDYVVSSSSLHFLSKVPYVRTGTASHTSIVSSTMHAGYSQLTATVMHLNRGRVHVTEAGPAAVLDAYRAQFHADFLAFLSCRAAETRPRGLLLLTFVARRDARPTAHDCYLWDLLADALMDMAAAGLVDEEKVHSFNAPYYAPCPDDLPRVIAEEGSFALRTMQLFDTTRRHLLGPSHPTSNKHDGGDGGDDDEELPRWLAAETAATVREVVEPMLRTHFGWAAMNGFFCKHRLLLEAYYRSKSTRNKDDITNVFLLLKKQRY</sequence>
<dbReference type="GO" id="GO:0046872">
    <property type="term" value="F:metal ion binding"/>
    <property type="evidence" value="ECO:0007669"/>
    <property type="project" value="UniProtKB-KW"/>
</dbReference>
<dbReference type="InterPro" id="IPR042086">
    <property type="entry name" value="MeTrfase_capping"/>
</dbReference>
<evidence type="ECO:0008006" key="7">
    <source>
        <dbReference type="Google" id="ProtNLM"/>
    </source>
</evidence>
<dbReference type="Pfam" id="PF03492">
    <property type="entry name" value="Methyltransf_7"/>
    <property type="match status" value="1"/>
</dbReference>
<comment type="similarity">
    <text evidence="1">Belongs to the methyltransferase superfamily. Type-7 methyltransferase family. SABATH subfamily.</text>
</comment>
<dbReference type="GO" id="GO:0008168">
    <property type="term" value="F:methyltransferase activity"/>
    <property type="evidence" value="ECO:0007669"/>
    <property type="project" value="InterPro"/>
</dbReference>
<accession>A0A3L6SY92</accession>
<dbReference type="Gene3D" id="3.40.50.150">
    <property type="entry name" value="Vaccinia Virus protein VP39"/>
    <property type="match status" value="1"/>
</dbReference>
<evidence type="ECO:0000256" key="3">
    <source>
        <dbReference type="ARBA" id="ARBA00022842"/>
    </source>
</evidence>
<evidence type="ECO:0000256" key="4">
    <source>
        <dbReference type="SAM" id="MobiDB-lite"/>
    </source>
</evidence>
<organism evidence="5 6">
    <name type="scientific">Panicum miliaceum</name>
    <name type="common">Proso millet</name>
    <name type="synonym">Broomcorn millet</name>
    <dbReference type="NCBI Taxonomy" id="4540"/>
    <lineage>
        <taxon>Eukaryota</taxon>
        <taxon>Viridiplantae</taxon>
        <taxon>Streptophyta</taxon>
        <taxon>Embryophyta</taxon>
        <taxon>Tracheophyta</taxon>
        <taxon>Spermatophyta</taxon>
        <taxon>Magnoliopsida</taxon>
        <taxon>Liliopsida</taxon>
        <taxon>Poales</taxon>
        <taxon>Poaceae</taxon>
        <taxon>PACMAD clade</taxon>
        <taxon>Panicoideae</taxon>
        <taxon>Panicodae</taxon>
        <taxon>Paniceae</taxon>
        <taxon>Panicinae</taxon>
        <taxon>Panicum</taxon>
        <taxon>Panicum sect. Panicum</taxon>
    </lineage>
</organism>
<dbReference type="AlphaFoldDB" id="A0A3L6SY92"/>
<evidence type="ECO:0000256" key="2">
    <source>
        <dbReference type="ARBA" id="ARBA00022723"/>
    </source>
</evidence>
<evidence type="ECO:0000256" key="1">
    <source>
        <dbReference type="ARBA" id="ARBA00008908"/>
    </source>
</evidence>
<dbReference type="InterPro" id="IPR029063">
    <property type="entry name" value="SAM-dependent_MTases_sf"/>
</dbReference>
<dbReference type="OrthoDB" id="1523883at2759"/>
<dbReference type="STRING" id="4540.A0A3L6SY92"/>
<gene>
    <name evidence="5" type="ORF">C2845_PM05G26590</name>
</gene>
<evidence type="ECO:0000313" key="5">
    <source>
        <dbReference type="EMBL" id="RLN28485.1"/>
    </source>
</evidence>
<feature type="region of interest" description="Disordered" evidence="4">
    <location>
        <begin position="322"/>
        <end position="345"/>
    </location>
</feature>
<protein>
    <recommendedName>
        <fullName evidence="7">Salicylate carboxymethyltransferase-like</fullName>
    </recommendedName>
</protein>
<proteinExistence type="inferred from homology"/>
<dbReference type="Proteomes" id="UP000275267">
    <property type="component" value="Unassembled WGS sequence"/>
</dbReference>
<name>A0A3L6SY92_PANMI</name>
<dbReference type="PANTHER" id="PTHR31009">
    <property type="entry name" value="S-ADENOSYL-L-METHIONINE:CARBOXYL METHYLTRANSFERASE FAMILY PROTEIN"/>
    <property type="match status" value="1"/>
</dbReference>
<evidence type="ECO:0000313" key="6">
    <source>
        <dbReference type="Proteomes" id="UP000275267"/>
    </source>
</evidence>
<reference evidence="6" key="1">
    <citation type="journal article" date="2019" name="Nat. Commun.">
        <title>The genome of broomcorn millet.</title>
        <authorList>
            <person name="Zou C."/>
            <person name="Miki D."/>
            <person name="Li D."/>
            <person name="Tang Q."/>
            <person name="Xiao L."/>
            <person name="Rajput S."/>
            <person name="Deng P."/>
            <person name="Jia W."/>
            <person name="Huang R."/>
            <person name="Zhang M."/>
            <person name="Sun Y."/>
            <person name="Hu J."/>
            <person name="Fu X."/>
            <person name="Schnable P.S."/>
            <person name="Li F."/>
            <person name="Zhang H."/>
            <person name="Feng B."/>
            <person name="Zhu X."/>
            <person name="Liu R."/>
            <person name="Schnable J.C."/>
            <person name="Zhu J.-K."/>
            <person name="Zhang H."/>
        </authorList>
    </citation>
    <scope>NUCLEOTIDE SEQUENCE [LARGE SCALE GENOMIC DNA]</scope>
</reference>
<dbReference type="SUPFAM" id="SSF53335">
    <property type="entry name" value="S-adenosyl-L-methionine-dependent methyltransferases"/>
    <property type="match status" value="1"/>
</dbReference>
<dbReference type="EMBL" id="PQIB02000003">
    <property type="protein sequence ID" value="RLN28485.1"/>
    <property type="molecule type" value="Genomic_DNA"/>
</dbReference>
<dbReference type="InterPro" id="IPR005299">
    <property type="entry name" value="MeTrfase_7"/>
</dbReference>
<keyword evidence="3" id="KW-0460">Magnesium</keyword>
<keyword evidence="2" id="KW-0479">Metal-binding</keyword>
<keyword evidence="6" id="KW-1185">Reference proteome</keyword>
<comment type="caution">
    <text evidence="5">The sequence shown here is derived from an EMBL/GenBank/DDBJ whole genome shotgun (WGS) entry which is preliminary data.</text>
</comment>